<dbReference type="GO" id="GO:0005840">
    <property type="term" value="C:ribosome"/>
    <property type="evidence" value="ECO:0007669"/>
    <property type="project" value="UniProtKB-KW"/>
</dbReference>
<evidence type="ECO:0000256" key="4">
    <source>
        <dbReference type="ARBA" id="ARBA00035204"/>
    </source>
</evidence>
<evidence type="ECO:0000256" key="2">
    <source>
        <dbReference type="ARBA" id="ARBA00022980"/>
    </source>
</evidence>
<dbReference type="GO" id="GO:0006412">
    <property type="term" value="P:translation"/>
    <property type="evidence" value="ECO:0007669"/>
    <property type="project" value="UniProtKB-UniRule"/>
</dbReference>
<dbReference type="InParanoid" id="A0A6N7ETL1"/>
<keyword evidence="7" id="KW-1185">Reference proteome</keyword>
<protein>
    <recommendedName>
        <fullName evidence="4 5">Large ribosomal subunit protein uL29</fullName>
    </recommendedName>
</protein>
<dbReference type="SUPFAM" id="SSF46561">
    <property type="entry name" value="Ribosomal protein L29 (L29p)"/>
    <property type="match status" value="1"/>
</dbReference>
<dbReference type="PROSITE" id="PS00579">
    <property type="entry name" value="RIBOSOMAL_L29"/>
    <property type="match status" value="1"/>
</dbReference>
<dbReference type="FunFam" id="1.10.287.310:FF:000001">
    <property type="entry name" value="50S ribosomal protein L29"/>
    <property type="match status" value="1"/>
</dbReference>
<dbReference type="HAMAP" id="MF_00374">
    <property type="entry name" value="Ribosomal_uL29"/>
    <property type="match status" value="1"/>
</dbReference>
<keyword evidence="3 5" id="KW-0687">Ribonucleoprotein</keyword>
<dbReference type="Pfam" id="PF00831">
    <property type="entry name" value="Ribosomal_L29"/>
    <property type="match status" value="1"/>
</dbReference>
<dbReference type="Proteomes" id="UP000471298">
    <property type="component" value="Unassembled WGS sequence"/>
</dbReference>
<dbReference type="CDD" id="cd00427">
    <property type="entry name" value="Ribosomal_L29_HIP"/>
    <property type="match status" value="1"/>
</dbReference>
<comment type="caution">
    <text evidence="6">The sequence shown here is derived from an EMBL/GenBank/DDBJ whole genome shotgun (WGS) entry which is preliminary data.</text>
</comment>
<evidence type="ECO:0000256" key="5">
    <source>
        <dbReference type="HAMAP-Rule" id="MF_00374"/>
    </source>
</evidence>
<dbReference type="GO" id="GO:1990904">
    <property type="term" value="C:ribonucleoprotein complex"/>
    <property type="evidence" value="ECO:0007669"/>
    <property type="project" value="UniProtKB-KW"/>
</dbReference>
<dbReference type="AlphaFoldDB" id="A0A6N7ETL1"/>
<dbReference type="InterPro" id="IPR001854">
    <property type="entry name" value="Ribosomal_uL29"/>
</dbReference>
<evidence type="ECO:0000256" key="3">
    <source>
        <dbReference type="ARBA" id="ARBA00023274"/>
    </source>
</evidence>
<name>A0A6N7ETL1_9GAMM</name>
<dbReference type="InterPro" id="IPR036049">
    <property type="entry name" value="Ribosomal_uL29_sf"/>
</dbReference>
<evidence type="ECO:0000313" key="7">
    <source>
        <dbReference type="Proteomes" id="UP000471298"/>
    </source>
</evidence>
<dbReference type="GO" id="GO:0003735">
    <property type="term" value="F:structural constituent of ribosome"/>
    <property type="evidence" value="ECO:0007669"/>
    <property type="project" value="InterPro"/>
</dbReference>
<reference evidence="6 7" key="1">
    <citation type="submission" date="2019-10" db="EMBL/GenBank/DDBJ databases">
        <title>Cardiobacteriales fam. a chemoheterotrophic member of the order Cardiobacteriales, and proposal of Cardiobacteriales fam. nov.</title>
        <authorList>
            <person name="Wang C."/>
        </authorList>
    </citation>
    <scope>NUCLEOTIDE SEQUENCE [LARGE SCALE GENOMIC DNA]</scope>
    <source>
        <strain evidence="6 7">ML27</strain>
    </source>
</reference>
<keyword evidence="2 5" id="KW-0689">Ribosomal protein</keyword>
<dbReference type="InterPro" id="IPR018254">
    <property type="entry name" value="Ribosomal_uL29_CS"/>
</dbReference>
<comment type="similarity">
    <text evidence="1 5">Belongs to the universal ribosomal protein uL29 family.</text>
</comment>
<organism evidence="6 7">
    <name type="scientific">Ostreibacterium oceani</name>
    <dbReference type="NCBI Taxonomy" id="2654998"/>
    <lineage>
        <taxon>Bacteria</taxon>
        <taxon>Pseudomonadati</taxon>
        <taxon>Pseudomonadota</taxon>
        <taxon>Gammaproteobacteria</taxon>
        <taxon>Cardiobacteriales</taxon>
        <taxon>Ostreibacteriaceae</taxon>
        <taxon>Ostreibacterium</taxon>
    </lineage>
</organism>
<dbReference type="NCBIfam" id="TIGR00012">
    <property type="entry name" value="L29"/>
    <property type="match status" value="1"/>
</dbReference>
<evidence type="ECO:0000256" key="1">
    <source>
        <dbReference type="ARBA" id="ARBA00009254"/>
    </source>
</evidence>
<gene>
    <name evidence="5 6" type="primary">rpmC</name>
    <name evidence="6" type="ORF">GCU85_03280</name>
</gene>
<proteinExistence type="inferred from homology"/>
<evidence type="ECO:0000313" key="6">
    <source>
        <dbReference type="EMBL" id="MPV85762.1"/>
    </source>
</evidence>
<accession>A0A6N7ETL1</accession>
<dbReference type="Gene3D" id="1.10.287.310">
    <property type="match status" value="1"/>
</dbReference>
<dbReference type="EMBL" id="WHNW01000002">
    <property type="protein sequence ID" value="MPV85762.1"/>
    <property type="molecule type" value="Genomic_DNA"/>
</dbReference>
<dbReference type="RefSeq" id="WP_152809307.1">
    <property type="nucleotide sequence ID" value="NZ_WHNW01000002.1"/>
</dbReference>
<sequence>MKKAEIKALTEKTVDELQAQLLELKESQFKLRIRHKTGQLEQTHEVREVRRDIARIKHALGAKTQVS</sequence>
<dbReference type="FunCoup" id="A0A6N7ETL1">
    <property type="interactions" value="412"/>
</dbReference>